<dbReference type="GO" id="GO:0071543">
    <property type="term" value="P:diphosphoinositol polyphosphate metabolic process"/>
    <property type="evidence" value="ECO:0007669"/>
    <property type="project" value="TreeGrafter"/>
</dbReference>
<dbReference type="STRING" id="101091.A0A1C7NK27"/>
<dbReference type="EMBL" id="LUGH01000100">
    <property type="protein sequence ID" value="OBZ89350.1"/>
    <property type="molecule type" value="Genomic_DNA"/>
</dbReference>
<name>A0A1C7NK27_9FUNG</name>
<dbReference type="PROSITE" id="PS00893">
    <property type="entry name" value="NUDIX_BOX"/>
    <property type="match status" value="1"/>
</dbReference>
<feature type="compositionally biased region" description="Acidic residues" evidence="5">
    <location>
        <begin position="199"/>
        <end position="209"/>
    </location>
</feature>
<evidence type="ECO:0000256" key="5">
    <source>
        <dbReference type="SAM" id="MobiDB-lite"/>
    </source>
</evidence>
<dbReference type="PANTHER" id="PTHR12629">
    <property type="entry name" value="DIPHOSPHOINOSITOL POLYPHOSPHATE PHOSPHOHYDROLASE"/>
    <property type="match status" value="1"/>
</dbReference>
<dbReference type="Gene3D" id="3.90.79.10">
    <property type="entry name" value="Nucleoside Triphosphate Pyrophosphohydrolase"/>
    <property type="match status" value="1"/>
</dbReference>
<evidence type="ECO:0000313" key="8">
    <source>
        <dbReference type="Proteomes" id="UP000093000"/>
    </source>
</evidence>
<dbReference type="InterPro" id="IPR047198">
    <property type="entry name" value="DDP-like_NUDIX"/>
</dbReference>
<comment type="cofactor">
    <cofactor evidence="1">
        <name>Mg(2+)</name>
        <dbReference type="ChEBI" id="CHEBI:18420"/>
    </cofactor>
</comment>
<dbReference type="SUPFAM" id="SSF55811">
    <property type="entry name" value="Nudix"/>
    <property type="match status" value="1"/>
</dbReference>
<dbReference type="GO" id="GO:0005634">
    <property type="term" value="C:nucleus"/>
    <property type="evidence" value="ECO:0007669"/>
    <property type="project" value="TreeGrafter"/>
</dbReference>
<keyword evidence="4" id="KW-0460">Magnesium</keyword>
<dbReference type="GO" id="GO:1901909">
    <property type="term" value="P:diadenosine hexaphosphate catabolic process"/>
    <property type="evidence" value="ECO:0007669"/>
    <property type="project" value="TreeGrafter"/>
</dbReference>
<dbReference type="GO" id="GO:1901907">
    <property type="term" value="P:diadenosine pentaphosphate catabolic process"/>
    <property type="evidence" value="ECO:0007669"/>
    <property type="project" value="TreeGrafter"/>
</dbReference>
<keyword evidence="3 7" id="KW-0378">Hydrolase</keyword>
<evidence type="ECO:0000256" key="1">
    <source>
        <dbReference type="ARBA" id="ARBA00001946"/>
    </source>
</evidence>
<dbReference type="FunCoup" id="A0A1C7NK27">
    <property type="interactions" value="269"/>
</dbReference>
<dbReference type="GO" id="GO:1901911">
    <property type="term" value="P:adenosine 5'-(hexahydrogen pentaphosphate) catabolic process"/>
    <property type="evidence" value="ECO:0007669"/>
    <property type="project" value="TreeGrafter"/>
</dbReference>
<dbReference type="CDD" id="cd04666">
    <property type="entry name" value="NUDIX_DIPP2_like_Nudt4"/>
    <property type="match status" value="1"/>
</dbReference>
<proteinExistence type="predicted"/>
<evidence type="ECO:0000259" key="6">
    <source>
        <dbReference type="PROSITE" id="PS51462"/>
    </source>
</evidence>
<evidence type="ECO:0000256" key="4">
    <source>
        <dbReference type="ARBA" id="ARBA00022842"/>
    </source>
</evidence>
<dbReference type="OrthoDB" id="2011998at2759"/>
<dbReference type="GO" id="GO:0005737">
    <property type="term" value="C:cytoplasm"/>
    <property type="evidence" value="ECO:0007669"/>
    <property type="project" value="TreeGrafter"/>
</dbReference>
<dbReference type="GO" id="GO:0034431">
    <property type="term" value="F:bis(5'-adenosyl)-hexaphosphatase activity"/>
    <property type="evidence" value="ECO:0007669"/>
    <property type="project" value="TreeGrafter"/>
</dbReference>
<dbReference type="InterPro" id="IPR020084">
    <property type="entry name" value="NUDIX_hydrolase_CS"/>
</dbReference>
<accession>A0A1C7NK27</accession>
<dbReference type="GO" id="GO:0046872">
    <property type="term" value="F:metal ion binding"/>
    <property type="evidence" value="ECO:0007669"/>
    <property type="project" value="UniProtKB-KW"/>
</dbReference>
<dbReference type="GO" id="GO:0000298">
    <property type="term" value="F:endopolyphosphatase activity"/>
    <property type="evidence" value="ECO:0007669"/>
    <property type="project" value="TreeGrafter"/>
</dbReference>
<dbReference type="GO" id="GO:0008486">
    <property type="term" value="F:diphosphoinositol-polyphosphate diphosphatase activity"/>
    <property type="evidence" value="ECO:0007669"/>
    <property type="project" value="TreeGrafter"/>
</dbReference>
<dbReference type="AlphaFoldDB" id="A0A1C7NK27"/>
<dbReference type="PANTHER" id="PTHR12629:SF0">
    <property type="entry name" value="DIPHOSPHOINOSITOL-POLYPHOSPHATE DIPHOSPHATASE"/>
    <property type="match status" value="1"/>
</dbReference>
<gene>
    <name evidence="7" type="primary">aps1_2</name>
    <name evidence="7" type="ORF">A0J61_02603</name>
</gene>
<protein>
    <submittedName>
        <fullName evidence="7">Diphosphoinositol polyphosphate phosphohydrolase aps1</fullName>
    </submittedName>
</protein>
<dbReference type="GO" id="GO:0034432">
    <property type="term" value="F:bis(5'-adenosyl)-pentaphosphatase activity"/>
    <property type="evidence" value="ECO:0007669"/>
    <property type="project" value="TreeGrafter"/>
</dbReference>
<sequence length="231" mass="26843">MTERILDSPPPEEQLSSTQIEYTKKARHGHGKDVTDSRNVRQVAGCLPIDPVSKRVILISSSKNPDNWVIPKGGWETDETQEHAALRETWEESGIKGRIIRHLGTFVERKKKKVKAHHWIYELQIDEIVKKYPERKKRDRRWFTYEEALIATKNNRYIQDAIRLSSIRPHYQNDQINYAIKEQQQATNEAGQMNIAENSAEDSTQEDYDTGERPREAFRALQNLMKGSTVS</sequence>
<dbReference type="Pfam" id="PF00293">
    <property type="entry name" value="NUDIX"/>
    <property type="match status" value="1"/>
</dbReference>
<organism evidence="7 8">
    <name type="scientific">Choanephora cucurbitarum</name>
    <dbReference type="NCBI Taxonomy" id="101091"/>
    <lineage>
        <taxon>Eukaryota</taxon>
        <taxon>Fungi</taxon>
        <taxon>Fungi incertae sedis</taxon>
        <taxon>Mucoromycota</taxon>
        <taxon>Mucoromycotina</taxon>
        <taxon>Mucoromycetes</taxon>
        <taxon>Mucorales</taxon>
        <taxon>Mucorineae</taxon>
        <taxon>Choanephoraceae</taxon>
        <taxon>Choanephoroideae</taxon>
        <taxon>Choanephora</taxon>
    </lineage>
</organism>
<feature type="domain" description="Nudix hydrolase" evidence="6">
    <location>
        <begin position="39"/>
        <end position="164"/>
    </location>
</feature>
<evidence type="ECO:0000313" key="7">
    <source>
        <dbReference type="EMBL" id="OBZ89350.1"/>
    </source>
</evidence>
<keyword evidence="8" id="KW-1185">Reference proteome</keyword>
<feature type="region of interest" description="Disordered" evidence="5">
    <location>
        <begin position="195"/>
        <end position="215"/>
    </location>
</feature>
<comment type="caution">
    <text evidence="7">The sequence shown here is derived from an EMBL/GenBank/DDBJ whole genome shotgun (WGS) entry which is preliminary data.</text>
</comment>
<dbReference type="Proteomes" id="UP000093000">
    <property type="component" value="Unassembled WGS sequence"/>
</dbReference>
<reference evidence="7 8" key="1">
    <citation type="submission" date="2016-03" db="EMBL/GenBank/DDBJ databases">
        <title>Choanephora cucurbitarum.</title>
        <authorList>
            <person name="Min B."/>
            <person name="Park H."/>
            <person name="Park J.-H."/>
            <person name="Shin H.-D."/>
            <person name="Choi I.-G."/>
        </authorList>
    </citation>
    <scope>NUCLEOTIDE SEQUENCE [LARGE SCALE GENOMIC DNA]</scope>
    <source>
        <strain evidence="7 8">KUS-F28377</strain>
    </source>
</reference>
<dbReference type="InterPro" id="IPR000086">
    <property type="entry name" value="NUDIX_hydrolase_dom"/>
</dbReference>
<dbReference type="PROSITE" id="PS51462">
    <property type="entry name" value="NUDIX"/>
    <property type="match status" value="1"/>
</dbReference>
<evidence type="ECO:0000256" key="3">
    <source>
        <dbReference type="ARBA" id="ARBA00022801"/>
    </source>
</evidence>
<dbReference type="InterPro" id="IPR015797">
    <property type="entry name" value="NUDIX_hydrolase-like_dom_sf"/>
</dbReference>
<dbReference type="InParanoid" id="A0A1C7NK27"/>
<keyword evidence="2" id="KW-0479">Metal-binding</keyword>
<evidence type="ECO:0000256" key="2">
    <source>
        <dbReference type="ARBA" id="ARBA00022723"/>
    </source>
</evidence>